<dbReference type="OrthoDB" id="9839861at2"/>
<proteinExistence type="predicted"/>
<gene>
    <name evidence="2" type="ORF">KP77_09650</name>
</gene>
<reference evidence="2 3" key="1">
    <citation type="submission" date="2015-01" db="EMBL/GenBank/DDBJ databases">
        <title>Genome sequence of Jeotgalibacillus alimentarius.</title>
        <authorList>
            <person name="Goh K.M."/>
            <person name="Chan K.-G."/>
            <person name="Yaakop A.S."/>
            <person name="Ee R."/>
            <person name="Gan H.M."/>
            <person name="Chan C.S."/>
        </authorList>
    </citation>
    <scope>NUCLEOTIDE SEQUENCE [LARGE SCALE GENOMIC DNA]</scope>
    <source>
        <strain evidence="2 3">YKJ-13</strain>
    </source>
</reference>
<keyword evidence="1" id="KW-1133">Transmembrane helix</keyword>
<keyword evidence="1" id="KW-0812">Transmembrane</keyword>
<dbReference type="EMBL" id="JXRQ01000015">
    <property type="protein sequence ID" value="KIL51453.1"/>
    <property type="molecule type" value="Genomic_DNA"/>
</dbReference>
<sequence>MNKKVLKAIIFGVFIVTIINITGIFHNSALTEEQVEGFVKKHELDPIAVKNGDDMTFILVEEGLYEVSHLTAKYDSDFTPYAWTESDRVMVRVISGDIVAASVVFNEELSSQANVVTVQYADGTSDSAITDGDGGAFLLNESDMKAEVAEVIVSDEAGNILYHQEA</sequence>
<dbReference type="RefSeq" id="WP_041121580.1">
    <property type="nucleotide sequence ID" value="NZ_JXRQ01000015.1"/>
</dbReference>
<dbReference type="AlphaFoldDB" id="A0A0C2W5Z1"/>
<dbReference type="Proteomes" id="UP000031950">
    <property type="component" value="Unassembled WGS sequence"/>
</dbReference>
<dbReference type="STRING" id="135826.KP77_09650"/>
<name>A0A0C2W5Z1_9BACL</name>
<dbReference type="PATRIC" id="fig|135826.4.peg.960"/>
<evidence type="ECO:0000313" key="3">
    <source>
        <dbReference type="Proteomes" id="UP000031950"/>
    </source>
</evidence>
<comment type="caution">
    <text evidence="2">The sequence shown here is derived from an EMBL/GenBank/DDBJ whole genome shotgun (WGS) entry which is preliminary data.</text>
</comment>
<keyword evidence="1" id="KW-0472">Membrane</keyword>
<feature type="transmembrane region" description="Helical" evidence="1">
    <location>
        <begin position="5"/>
        <end position="25"/>
    </location>
</feature>
<evidence type="ECO:0000313" key="2">
    <source>
        <dbReference type="EMBL" id="KIL51453.1"/>
    </source>
</evidence>
<protein>
    <submittedName>
        <fullName evidence="2">Uncharacterized protein</fullName>
    </submittedName>
</protein>
<accession>A0A0C2W5Z1</accession>
<evidence type="ECO:0000256" key="1">
    <source>
        <dbReference type="SAM" id="Phobius"/>
    </source>
</evidence>
<keyword evidence="3" id="KW-1185">Reference proteome</keyword>
<organism evidence="2 3">
    <name type="scientific">Jeotgalibacillus alimentarius</name>
    <dbReference type="NCBI Taxonomy" id="135826"/>
    <lineage>
        <taxon>Bacteria</taxon>
        <taxon>Bacillati</taxon>
        <taxon>Bacillota</taxon>
        <taxon>Bacilli</taxon>
        <taxon>Bacillales</taxon>
        <taxon>Caryophanaceae</taxon>
        <taxon>Jeotgalibacillus</taxon>
    </lineage>
</organism>